<accession>A0A1I7Z707</accession>
<evidence type="ECO:0000313" key="1">
    <source>
        <dbReference type="Proteomes" id="UP000095287"/>
    </source>
</evidence>
<dbReference type="AlphaFoldDB" id="A0A1I7Z707"/>
<reference evidence="2" key="1">
    <citation type="submission" date="2016-11" db="UniProtKB">
        <authorList>
            <consortium name="WormBaseParasite"/>
        </authorList>
    </citation>
    <scope>IDENTIFICATION</scope>
</reference>
<proteinExistence type="predicted"/>
<protein>
    <submittedName>
        <fullName evidence="2">FBD domain-containing protein</fullName>
    </submittedName>
</protein>
<organism evidence="1 2">
    <name type="scientific">Steinernema glaseri</name>
    <dbReference type="NCBI Taxonomy" id="37863"/>
    <lineage>
        <taxon>Eukaryota</taxon>
        <taxon>Metazoa</taxon>
        <taxon>Ecdysozoa</taxon>
        <taxon>Nematoda</taxon>
        <taxon>Chromadorea</taxon>
        <taxon>Rhabditida</taxon>
        <taxon>Tylenchina</taxon>
        <taxon>Panagrolaimomorpha</taxon>
        <taxon>Strongyloidoidea</taxon>
        <taxon>Steinernematidae</taxon>
        <taxon>Steinernema</taxon>
    </lineage>
</organism>
<evidence type="ECO:0000313" key="2">
    <source>
        <dbReference type="WBParaSite" id="L893_g23497.t1"/>
    </source>
</evidence>
<keyword evidence="1" id="KW-1185">Reference proteome</keyword>
<sequence length="328" mass="39005">MDRVPYDFIERTILLAPLPERVIFPFTYLSGHWGRFAARLKKEIVYYYIHVEVFHFPDIYFMVFQEDRGAVRCEELLQKKRTSLTTLTIYIPLPDFPQKAEKMDDQNNAMLQNLLRRSNGLTKVDLTYWTWHAPLLTALLEAIPRIRSIEFSYRRTFKDGPAMLPLVEKHVRQRCLRKLLFYGPLPGNMLPVARVFLKEAEFYQFKMFDISEERESDNEVITLIAEKLKKQRAQQRRVVVLSTPFLLDKMKKEMGEEESPKRKSFWRRHFRRFGNHSKSQEPPGIKYLSSRLSEDVLECWSHEHDVLVILNDHGDPSNDTVQSSRRYM</sequence>
<name>A0A1I7Z707_9BILA</name>
<dbReference type="Proteomes" id="UP000095287">
    <property type="component" value="Unplaced"/>
</dbReference>
<dbReference type="WBParaSite" id="L893_g23497.t1">
    <property type="protein sequence ID" value="L893_g23497.t1"/>
    <property type="gene ID" value="L893_g23497"/>
</dbReference>